<dbReference type="EMBL" id="GBXM01053503">
    <property type="protein sequence ID" value="JAH55074.1"/>
    <property type="molecule type" value="Transcribed_RNA"/>
</dbReference>
<evidence type="ECO:0000313" key="1">
    <source>
        <dbReference type="EMBL" id="JAH50546.1"/>
    </source>
</evidence>
<dbReference type="AlphaFoldDB" id="A0A0E9TA99"/>
<reference evidence="1" key="2">
    <citation type="journal article" date="2015" name="Fish Shellfish Immunol.">
        <title>Early steps in the European eel (Anguilla anguilla)-Vibrio vulnificus interaction in the gills: Role of the RtxA13 toxin.</title>
        <authorList>
            <person name="Callol A."/>
            <person name="Pajuelo D."/>
            <person name="Ebbesson L."/>
            <person name="Teles M."/>
            <person name="MacKenzie S."/>
            <person name="Amaro C."/>
        </authorList>
    </citation>
    <scope>NUCLEOTIDE SEQUENCE</scope>
</reference>
<organism evidence="1">
    <name type="scientific">Anguilla anguilla</name>
    <name type="common">European freshwater eel</name>
    <name type="synonym">Muraena anguilla</name>
    <dbReference type="NCBI Taxonomy" id="7936"/>
    <lineage>
        <taxon>Eukaryota</taxon>
        <taxon>Metazoa</taxon>
        <taxon>Chordata</taxon>
        <taxon>Craniata</taxon>
        <taxon>Vertebrata</taxon>
        <taxon>Euteleostomi</taxon>
        <taxon>Actinopterygii</taxon>
        <taxon>Neopterygii</taxon>
        <taxon>Teleostei</taxon>
        <taxon>Anguilliformes</taxon>
        <taxon>Anguillidae</taxon>
        <taxon>Anguilla</taxon>
    </lineage>
</organism>
<reference evidence="1" key="1">
    <citation type="submission" date="2014-11" db="EMBL/GenBank/DDBJ databases">
        <authorList>
            <person name="Amaro Gonzalez C."/>
        </authorList>
    </citation>
    <scope>NUCLEOTIDE SEQUENCE</scope>
</reference>
<name>A0A0E9TA99_ANGAN</name>
<protein>
    <submittedName>
        <fullName evidence="1">Uncharacterized protein</fullName>
    </submittedName>
</protein>
<proteinExistence type="predicted"/>
<dbReference type="EMBL" id="GBXM01058031">
    <property type="protein sequence ID" value="JAH50546.1"/>
    <property type="molecule type" value="Transcribed_RNA"/>
</dbReference>
<sequence length="17" mass="2052">MLYKRSEPPISQYLDVL</sequence>
<accession>A0A0E9TA99</accession>